<reference evidence="4" key="2">
    <citation type="submission" date="2024-04" db="EMBL/GenBank/DDBJ databases">
        <authorList>
            <person name="Chen Y."/>
            <person name="Shah S."/>
            <person name="Dougan E. K."/>
            <person name="Thang M."/>
            <person name="Chan C."/>
        </authorList>
    </citation>
    <scope>NUCLEOTIDE SEQUENCE [LARGE SCALE GENOMIC DNA]</scope>
</reference>
<dbReference type="InterPro" id="IPR011600">
    <property type="entry name" value="Pept_C14_caspase"/>
</dbReference>
<reference evidence="3" key="1">
    <citation type="submission" date="2022-10" db="EMBL/GenBank/DDBJ databases">
        <authorList>
            <person name="Chen Y."/>
            <person name="Dougan E. K."/>
            <person name="Chan C."/>
            <person name="Rhodes N."/>
            <person name="Thang M."/>
        </authorList>
    </citation>
    <scope>NUCLEOTIDE SEQUENCE</scope>
</reference>
<accession>A0A9P1C5H9</accession>
<dbReference type="PANTHER" id="PTHR48104:SF30">
    <property type="entry name" value="METACASPASE-1"/>
    <property type="match status" value="1"/>
</dbReference>
<proteinExistence type="inferred from homology"/>
<evidence type="ECO:0000259" key="2">
    <source>
        <dbReference type="Pfam" id="PF00656"/>
    </source>
</evidence>
<dbReference type="EMBL" id="CAMXCT010000891">
    <property type="protein sequence ID" value="CAI3984503.1"/>
    <property type="molecule type" value="Genomic_DNA"/>
</dbReference>
<gene>
    <name evidence="3" type="ORF">C1SCF055_LOCUS12032</name>
</gene>
<dbReference type="PANTHER" id="PTHR48104">
    <property type="entry name" value="METACASPASE-4"/>
    <property type="match status" value="1"/>
</dbReference>
<protein>
    <submittedName>
        <fullName evidence="5">C2 domain-containing protein</fullName>
    </submittedName>
</protein>
<dbReference type="GO" id="GO:0006508">
    <property type="term" value="P:proteolysis"/>
    <property type="evidence" value="ECO:0007669"/>
    <property type="project" value="InterPro"/>
</dbReference>
<organism evidence="3">
    <name type="scientific">Cladocopium goreaui</name>
    <dbReference type="NCBI Taxonomy" id="2562237"/>
    <lineage>
        <taxon>Eukaryota</taxon>
        <taxon>Sar</taxon>
        <taxon>Alveolata</taxon>
        <taxon>Dinophyceae</taxon>
        <taxon>Suessiales</taxon>
        <taxon>Symbiodiniaceae</taxon>
        <taxon>Cladocopium</taxon>
    </lineage>
</organism>
<dbReference type="Proteomes" id="UP001152797">
    <property type="component" value="Unassembled WGS sequence"/>
</dbReference>
<dbReference type="OrthoDB" id="3223806at2759"/>
<dbReference type="InterPro" id="IPR050452">
    <property type="entry name" value="Metacaspase"/>
</dbReference>
<dbReference type="Pfam" id="PF00656">
    <property type="entry name" value="Peptidase_C14"/>
    <property type="match status" value="1"/>
</dbReference>
<feature type="domain" description="Peptidase C14 caspase" evidence="2">
    <location>
        <begin position="2"/>
        <end position="176"/>
    </location>
</feature>
<evidence type="ECO:0000313" key="4">
    <source>
        <dbReference type="EMBL" id="CAL1137878.1"/>
    </source>
</evidence>
<dbReference type="EMBL" id="CAMXCT030000891">
    <property type="protein sequence ID" value="CAL4771815.1"/>
    <property type="molecule type" value="Genomic_DNA"/>
</dbReference>
<evidence type="ECO:0000313" key="5">
    <source>
        <dbReference type="EMBL" id="CAL4771815.1"/>
    </source>
</evidence>
<comment type="caution">
    <text evidence="3">The sequence shown here is derived from an EMBL/GenBank/DDBJ whole genome shotgun (WGS) entry which is preliminary data.</text>
</comment>
<evidence type="ECO:0000313" key="6">
    <source>
        <dbReference type="Proteomes" id="UP001152797"/>
    </source>
</evidence>
<sequence>MGWLVDEAVPGDSLLFFYSGHGSQQPNFNDREKDGFDETLVPVDVETCGMLVDDEINEILVQPLPAGVRLTCFLDSCHSGSGLDLPYRWNPYMEEGASWHLDQGGYYGDADVICVSAAADDETAKGVPAMGEREDFPSGAFAAAWCVACEVHETQCKMNWKEMLKIVKDVCEDFHFGQSVQLSSSQKFDLKREFNFHDCIPNSNDKKGAVVNDGETPVYPSENKLKKSAFIQHMQQMMQMGMPPGMDMGGMMMGF</sequence>
<keyword evidence="6" id="KW-1185">Reference proteome</keyword>
<dbReference type="GO" id="GO:0005737">
    <property type="term" value="C:cytoplasm"/>
    <property type="evidence" value="ECO:0007669"/>
    <property type="project" value="TreeGrafter"/>
</dbReference>
<comment type="similarity">
    <text evidence="1">Belongs to the peptidase C14B family.</text>
</comment>
<name>A0A9P1C5H9_9DINO</name>
<dbReference type="GO" id="GO:0004197">
    <property type="term" value="F:cysteine-type endopeptidase activity"/>
    <property type="evidence" value="ECO:0007669"/>
    <property type="project" value="InterPro"/>
</dbReference>
<dbReference type="AlphaFoldDB" id="A0A9P1C5H9"/>
<dbReference type="EMBL" id="CAMXCT020000891">
    <property type="protein sequence ID" value="CAL1137878.1"/>
    <property type="molecule type" value="Genomic_DNA"/>
</dbReference>
<dbReference type="Gene3D" id="3.40.50.12660">
    <property type="match status" value="1"/>
</dbReference>
<evidence type="ECO:0000256" key="1">
    <source>
        <dbReference type="ARBA" id="ARBA00009005"/>
    </source>
</evidence>
<evidence type="ECO:0000313" key="3">
    <source>
        <dbReference type="EMBL" id="CAI3984503.1"/>
    </source>
</evidence>